<feature type="compositionally biased region" description="Low complexity" evidence="1">
    <location>
        <begin position="117"/>
        <end position="164"/>
    </location>
</feature>
<sequence>MQPDKPTAGPAPGVPVGSAPWSSGLCDCFDDYGLCTYVLAAAARASGHTIPWQACIGRDERSQPLKGPVRRLHDMVVSVHHVREGGGDRGQGVDVVRPQRRALRVSGRDHRVPVDVPAPTAARCAPSTASPASPAATAASTAGASHARSSRSTGSSPRAATTPSLGGTSTWSAAPPPPPRPPCNTWDAS</sequence>
<reference evidence="3" key="2">
    <citation type="journal article" date="2008" name="Nucleic Acids Res.">
        <title>The rice annotation project database (RAP-DB): 2008 update.</title>
        <authorList>
            <consortium name="The rice annotation project (RAP)"/>
        </authorList>
    </citation>
    <scope>GENOME REANNOTATION</scope>
    <source>
        <strain evidence="3">cv. Nipponbare</strain>
    </source>
</reference>
<organism evidence="2 3">
    <name type="scientific">Oryza sativa subsp. japonica</name>
    <name type="common">Rice</name>
    <dbReference type="NCBI Taxonomy" id="39947"/>
    <lineage>
        <taxon>Eukaryota</taxon>
        <taxon>Viridiplantae</taxon>
        <taxon>Streptophyta</taxon>
        <taxon>Embryophyta</taxon>
        <taxon>Tracheophyta</taxon>
        <taxon>Spermatophyta</taxon>
        <taxon>Magnoliopsida</taxon>
        <taxon>Liliopsida</taxon>
        <taxon>Poales</taxon>
        <taxon>Poaceae</taxon>
        <taxon>BOP clade</taxon>
        <taxon>Oryzoideae</taxon>
        <taxon>Oryzeae</taxon>
        <taxon>Oryzinae</taxon>
        <taxon>Oryza</taxon>
        <taxon>Oryza sativa</taxon>
    </lineage>
</organism>
<proteinExistence type="predicted"/>
<feature type="region of interest" description="Disordered" evidence="1">
    <location>
        <begin position="104"/>
        <end position="189"/>
    </location>
</feature>
<gene>
    <name evidence="2" type="primary">OSJNBb0027B08.23</name>
</gene>
<dbReference type="EMBL" id="AC133778">
    <property type="protein sequence ID" value="AAO39863.1"/>
    <property type="molecule type" value="Genomic_DNA"/>
</dbReference>
<evidence type="ECO:0000313" key="2">
    <source>
        <dbReference type="EMBL" id="AAO39863.1"/>
    </source>
</evidence>
<dbReference type="Proteomes" id="UP000000763">
    <property type="component" value="Chromosome 3"/>
</dbReference>
<reference evidence="3" key="1">
    <citation type="journal article" date="2005" name="Nature">
        <title>The map-based sequence of the rice genome.</title>
        <authorList>
            <consortium name="International rice genome sequencing project (IRGSP)"/>
            <person name="Matsumoto T."/>
            <person name="Wu J."/>
            <person name="Kanamori H."/>
            <person name="Katayose Y."/>
            <person name="Fujisawa M."/>
            <person name="Namiki N."/>
            <person name="Mizuno H."/>
            <person name="Yamamoto K."/>
            <person name="Antonio B.A."/>
            <person name="Baba T."/>
            <person name="Sakata K."/>
            <person name="Nagamura Y."/>
            <person name="Aoki H."/>
            <person name="Arikawa K."/>
            <person name="Arita K."/>
            <person name="Bito T."/>
            <person name="Chiden Y."/>
            <person name="Fujitsuka N."/>
            <person name="Fukunaka R."/>
            <person name="Hamada M."/>
            <person name="Harada C."/>
            <person name="Hayashi A."/>
            <person name="Hijishita S."/>
            <person name="Honda M."/>
            <person name="Hosokawa S."/>
            <person name="Ichikawa Y."/>
            <person name="Idonuma A."/>
            <person name="Iijima M."/>
            <person name="Ikeda M."/>
            <person name="Ikeno M."/>
            <person name="Ito K."/>
            <person name="Ito S."/>
            <person name="Ito T."/>
            <person name="Ito Y."/>
            <person name="Ito Y."/>
            <person name="Iwabuchi A."/>
            <person name="Kamiya K."/>
            <person name="Karasawa W."/>
            <person name="Kurita K."/>
            <person name="Katagiri S."/>
            <person name="Kikuta A."/>
            <person name="Kobayashi H."/>
            <person name="Kobayashi N."/>
            <person name="Machita K."/>
            <person name="Maehara T."/>
            <person name="Masukawa M."/>
            <person name="Mizubayashi T."/>
            <person name="Mukai Y."/>
            <person name="Nagasaki H."/>
            <person name="Nagata Y."/>
            <person name="Naito S."/>
            <person name="Nakashima M."/>
            <person name="Nakama Y."/>
            <person name="Nakamichi Y."/>
            <person name="Nakamura M."/>
            <person name="Meguro A."/>
            <person name="Negishi M."/>
            <person name="Ohta I."/>
            <person name="Ohta T."/>
            <person name="Okamoto M."/>
            <person name="Ono N."/>
            <person name="Saji S."/>
            <person name="Sakaguchi M."/>
            <person name="Sakai K."/>
            <person name="Shibata M."/>
            <person name="Shimokawa T."/>
            <person name="Song J."/>
            <person name="Takazaki Y."/>
            <person name="Terasawa K."/>
            <person name="Tsugane M."/>
            <person name="Tsuji K."/>
            <person name="Ueda S."/>
            <person name="Waki K."/>
            <person name="Yamagata H."/>
            <person name="Yamamoto M."/>
            <person name="Yamamoto S."/>
            <person name="Yamane H."/>
            <person name="Yoshiki S."/>
            <person name="Yoshihara R."/>
            <person name="Yukawa K."/>
            <person name="Zhong H."/>
            <person name="Yano M."/>
            <person name="Yuan Q."/>
            <person name="Ouyang S."/>
            <person name="Liu J."/>
            <person name="Jones K.M."/>
            <person name="Gansberger K."/>
            <person name="Moffat K."/>
            <person name="Hill J."/>
            <person name="Bera J."/>
            <person name="Fadrosh D."/>
            <person name="Jin S."/>
            <person name="Johri S."/>
            <person name="Kim M."/>
            <person name="Overton L."/>
            <person name="Reardon M."/>
            <person name="Tsitrin T."/>
            <person name="Vuong H."/>
            <person name="Weaver B."/>
            <person name="Ciecko A."/>
            <person name="Tallon L."/>
            <person name="Jackson J."/>
            <person name="Pai G."/>
            <person name="Aken S.V."/>
            <person name="Utterback T."/>
            <person name="Reidmuller S."/>
            <person name="Feldblyum T."/>
            <person name="Hsiao J."/>
            <person name="Zismann V."/>
            <person name="Iobst S."/>
            <person name="de Vazeille A.R."/>
            <person name="Buell C.R."/>
            <person name="Ying K."/>
            <person name="Li Y."/>
            <person name="Lu T."/>
            <person name="Huang Y."/>
            <person name="Zhao Q."/>
            <person name="Feng Q."/>
            <person name="Zhang L."/>
            <person name="Zhu J."/>
            <person name="Weng Q."/>
            <person name="Mu J."/>
            <person name="Lu Y."/>
            <person name="Fan D."/>
            <person name="Liu Y."/>
            <person name="Guan J."/>
            <person name="Zhang Y."/>
            <person name="Yu S."/>
            <person name="Liu X."/>
            <person name="Zhang Y."/>
            <person name="Hong G."/>
            <person name="Han B."/>
            <person name="Choisne N."/>
            <person name="Demange N."/>
            <person name="Orjeda G."/>
            <person name="Samain S."/>
            <person name="Cattolico L."/>
            <person name="Pelletier E."/>
            <person name="Couloux A."/>
            <person name="Segurens B."/>
            <person name="Wincker P."/>
            <person name="D'Hont A."/>
            <person name="Scarpelli C."/>
            <person name="Weissenbach J."/>
            <person name="Salanoubat M."/>
            <person name="Quetier F."/>
            <person name="Yu Y."/>
            <person name="Kim H.R."/>
            <person name="Rambo T."/>
            <person name="Currie J."/>
            <person name="Collura K."/>
            <person name="Luo M."/>
            <person name="Yang T."/>
            <person name="Ammiraju J.S.S."/>
            <person name="Engler F."/>
            <person name="Soderlund C."/>
            <person name="Wing R.A."/>
            <person name="Palmer L.E."/>
            <person name="de la Bastide M."/>
            <person name="Spiegel L."/>
            <person name="Nascimento L."/>
            <person name="Zutavern T."/>
            <person name="O'Shaughnessy A."/>
            <person name="Dike S."/>
            <person name="Dedhia N."/>
            <person name="Preston R."/>
            <person name="Balija V."/>
            <person name="McCombie W.R."/>
            <person name="Chow T."/>
            <person name="Chen H."/>
            <person name="Chung M."/>
            <person name="Chen C."/>
            <person name="Shaw J."/>
            <person name="Wu H."/>
            <person name="Hsiao K."/>
            <person name="Chao Y."/>
            <person name="Chu M."/>
            <person name="Cheng C."/>
            <person name="Hour A."/>
            <person name="Lee P."/>
            <person name="Lin S."/>
            <person name="Lin Y."/>
            <person name="Liou J."/>
            <person name="Liu S."/>
            <person name="Hsing Y."/>
            <person name="Raghuvanshi S."/>
            <person name="Mohanty A."/>
            <person name="Bharti A.K."/>
            <person name="Gaur A."/>
            <person name="Gupta V."/>
            <person name="Kumar D."/>
            <person name="Ravi V."/>
            <person name="Vij S."/>
            <person name="Kapur A."/>
            <person name="Khurana P."/>
            <person name="Khurana P."/>
            <person name="Khurana J.P."/>
            <person name="Tyagi A.K."/>
            <person name="Gaikwad K."/>
            <person name="Singh A."/>
            <person name="Dalal V."/>
            <person name="Srivastava S."/>
            <person name="Dixit A."/>
            <person name="Pal A.K."/>
            <person name="Ghazi I.A."/>
            <person name="Yadav M."/>
            <person name="Pandit A."/>
            <person name="Bhargava A."/>
            <person name="Sureshbabu K."/>
            <person name="Batra K."/>
            <person name="Sharma T.R."/>
            <person name="Mohapatra T."/>
            <person name="Singh N.K."/>
            <person name="Messing J."/>
            <person name="Nelson A.B."/>
            <person name="Fuks G."/>
            <person name="Kavchok S."/>
            <person name="Keizer G."/>
            <person name="Linton E."/>
            <person name="Llaca V."/>
            <person name="Song R."/>
            <person name="Tanyolac B."/>
            <person name="Young S."/>
            <person name="Ho-Il K."/>
            <person name="Hahn J.H."/>
            <person name="Sangsakoo G."/>
            <person name="Vanavichit A."/>
            <person name="de Mattos Luiz.A.T."/>
            <person name="Zimmer P.D."/>
            <person name="Malone G."/>
            <person name="Dellagostin O."/>
            <person name="de Oliveira A.C."/>
            <person name="Bevan M."/>
            <person name="Bancroft I."/>
            <person name="Minx P."/>
            <person name="Cordum H."/>
            <person name="Wilson R."/>
            <person name="Cheng Z."/>
            <person name="Jin W."/>
            <person name="Jiang J."/>
            <person name="Leong S.A."/>
            <person name="Iwama H."/>
            <person name="Gojobori T."/>
            <person name="Itoh T."/>
            <person name="Niimura Y."/>
            <person name="Fujii Y."/>
            <person name="Habara T."/>
            <person name="Sakai H."/>
            <person name="Sato Y."/>
            <person name="Wilson G."/>
            <person name="Kumar K."/>
            <person name="McCouch S."/>
            <person name="Juretic N."/>
            <person name="Hoen D."/>
            <person name="Wright S."/>
            <person name="Bruskiewich R."/>
            <person name="Bureau T."/>
            <person name="Miyao A."/>
            <person name="Hirochika H."/>
            <person name="Nishikawa T."/>
            <person name="Kadowaki K."/>
            <person name="Sugiura M."/>
            <person name="Burr B."/>
            <person name="Sasaki T."/>
        </authorList>
    </citation>
    <scope>NUCLEOTIDE SEQUENCE [LARGE SCALE GENOMIC DNA]</scope>
    <source>
        <strain evidence="3">cv. Nipponbare</strain>
    </source>
</reference>
<name>Q10B54_ORYSJ</name>
<evidence type="ECO:0000256" key="1">
    <source>
        <dbReference type="SAM" id="MobiDB-lite"/>
    </source>
</evidence>
<dbReference type="AlphaFoldDB" id="Q10B54"/>
<accession>Q10B54</accession>
<protein>
    <submittedName>
        <fullName evidence="2">Uncharacterized protein</fullName>
    </submittedName>
</protein>
<evidence type="ECO:0000313" key="3">
    <source>
        <dbReference type="Proteomes" id="UP000000763"/>
    </source>
</evidence>